<dbReference type="InterPro" id="IPR002173">
    <property type="entry name" value="Carboh/pur_kinase_PfkB_CS"/>
</dbReference>
<dbReference type="RefSeq" id="WP_064468114.1">
    <property type="nucleotide sequence ID" value="NZ_JAGGKH010000013.1"/>
</dbReference>
<evidence type="ECO:0000256" key="4">
    <source>
        <dbReference type="ARBA" id="ARBA00022679"/>
    </source>
</evidence>
<feature type="binding site" evidence="12">
    <location>
        <position position="141"/>
    </location>
    <ligand>
        <name>substrate</name>
    </ligand>
</feature>
<sequence length="305" mass="32794">MTQRKITIIGSMNMDMVVEAPRFPNGGETIIGNKISFIPGGKGANQAVAVARLGAPTTMIGAVGEDAFGQTLMDSLKETGVDVHYIKQSQTVSTGTASITLVPDENTIVVVPGANHELKADDIEKLESVISESDIILLQLEIPLETVEAAVDVAFKHHKTLILNPAPAQELPTELLKKIDYITPNESELETLTQMNRSEYSLDEMMDELLDKGIRCVITTLGADGVAWKQKDEQVRQISSHQVSVVDTTGAGDAFNGALAYFLSQGNSVEQAVSFANQVSALAVTKFGAQGGMPTLEAVKEYFRE</sequence>
<dbReference type="PRINTS" id="PR00990">
    <property type="entry name" value="RIBOKINASE"/>
</dbReference>
<keyword evidence="6 12" id="KW-0547">Nucleotide-binding</keyword>
<comment type="subunit">
    <text evidence="12">Homodimer.</text>
</comment>
<evidence type="ECO:0000256" key="11">
    <source>
        <dbReference type="ARBA" id="ARBA00023277"/>
    </source>
</evidence>
<evidence type="ECO:0000256" key="13">
    <source>
        <dbReference type="PIRNR" id="PIRNR000535"/>
    </source>
</evidence>
<dbReference type="HAMAP" id="MF_01987">
    <property type="entry name" value="Ribokinase"/>
    <property type="match status" value="1"/>
</dbReference>
<feature type="binding site" evidence="12">
    <location>
        <position position="249"/>
    </location>
    <ligand>
        <name>K(+)</name>
        <dbReference type="ChEBI" id="CHEBI:29103"/>
    </ligand>
</feature>
<evidence type="ECO:0000256" key="7">
    <source>
        <dbReference type="ARBA" id="ARBA00022777"/>
    </source>
</evidence>
<evidence type="ECO:0000259" key="14">
    <source>
        <dbReference type="Pfam" id="PF00294"/>
    </source>
</evidence>
<evidence type="ECO:0000256" key="9">
    <source>
        <dbReference type="ARBA" id="ARBA00022842"/>
    </source>
</evidence>
<keyword evidence="9 12" id="KW-0460">Magnesium</keyword>
<dbReference type="GO" id="GO:2001059">
    <property type="term" value="P:D-tagatose 6-phosphate catabolic process"/>
    <property type="evidence" value="ECO:0007669"/>
    <property type="project" value="UniProtKB-UniPathway"/>
</dbReference>
<comment type="caution">
    <text evidence="15">The sequence shown here is derived from an EMBL/GenBank/DDBJ whole genome shotgun (WGS) entry which is preliminary data.</text>
</comment>
<feature type="active site" description="Proton acceptor" evidence="12">
    <location>
        <position position="253"/>
    </location>
</feature>
<protein>
    <recommendedName>
        <fullName evidence="3 12">Ribokinase</fullName>
        <shortName evidence="12">RK</shortName>
        <ecNumber evidence="2 12">2.7.1.15</ecNumber>
    </recommendedName>
</protein>
<dbReference type="PROSITE" id="PS00584">
    <property type="entry name" value="PFKB_KINASES_2"/>
    <property type="match status" value="1"/>
</dbReference>
<dbReference type="OrthoDB" id="9775849at2"/>
<feature type="binding site" evidence="12">
    <location>
        <begin position="252"/>
        <end position="253"/>
    </location>
    <ligand>
        <name>ATP</name>
        <dbReference type="ChEBI" id="CHEBI:30616"/>
    </ligand>
</feature>
<feature type="binding site" evidence="12">
    <location>
        <position position="288"/>
    </location>
    <ligand>
        <name>K(+)</name>
        <dbReference type="ChEBI" id="CHEBI:29103"/>
    </ligand>
</feature>
<dbReference type="Proteomes" id="UP000077881">
    <property type="component" value="Unassembled WGS sequence"/>
</dbReference>
<dbReference type="GO" id="GO:0046872">
    <property type="term" value="F:metal ion binding"/>
    <property type="evidence" value="ECO:0007669"/>
    <property type="project" value="UniProtKB-KW"/>
</dbReference>
<evidence type="ECO:0000256" key="8">
    <source>
        <dbReference type="ARBA" id="ARBA00022840"/>
    </source>
</evidence>
<dbReference type="AlphaFoldDB" id="A0A177ZTL8"/>
<keyword evidence="5 12" id="KW-0479">Metal-binding</keyword>
<dbReference type="PANTHER" id="PTHR10584:SF166">
    <property type="entry name" value="RIBOKINASE"/>
    <property type="match status" value="1"/>
</dbReference>
<evidence type="ECO:0000256" key="10">
    <source>
        <dbReference type="ARBA" id="ARBA00022958"/>
    </source>
</evidence>
<keyword evidence="12" id="KW-0963">Cytoplasm</keyword>
<comment type="activity regulation">
    <text evidence="12">Activated by a monovalent cation that binds near, but not in, the active site. The most likely occupant of the site in vivo is potassium. Ion binding induces a conformational change that may alter substrate affinity.</text>
</comment>
<dbReference type="PATRIC" id="fig|217031.6.peg.2330"/>
<comment type="pathway">
    <text evidence="12">Carbohydrate metabolism; D-ribose degradation; D-ribose 5-phosphate from beta-D-ribopyranose: step 2/2.</text>
</comment>
<dbReference type="InterPro" id="IPR011877">
    <property type="entry name" value="Ribokinase"/>
</dbReference>
<dbReference type="EMBL" id="LDJR01000046">
    <property type="protein sequence ID" value="OAK71252.1"/>
    <property type="molecule type" value="Genomic_DNA"/>
</dbReference>
<dbReference type="STRING" id="217031.ABB05_10930"/>
<dbReference type="InterPro" id="IPR017583">
    <property type="entry name" value="Tagatose/fructose_Pkinase"/>
</dbReference>
<keyword evidence="7 12" id="KW-0418">Kinase</keyword>
<dbReference type="PIRSF" id="PIRSF000535">
    <property type="entry name" value="1PFK/6PFK/LacC"/>
    <property type="match status" value="1"/>
</dbReference>
<proteinExistence type="inferred from homology"/>
<comment type="subcellular location">
    <subcellularLocation>
        <location evidence="12">Cytoplasm</location>
    </subcellularLocation>
</comment>
<feature type="binding site" evidence="12">
    <location>
        <position position="283"/>
    </location>
    <ligand>
        <name>K(+)</name>
        <dbReference type="ChEBI" id="CHEBI:29103"/>
    </ligand>
</feature>
<feature type="binding site" evidence="12">
    <location>
        <position position="253"/>
    </location>
    <ligand>
        <name>substrate</name>
    </ligand>
</feature>
<evidence type="ECO:0000256" key="6">
    <source>
        <dbReference type="ARBA" id="ARBA00022741"/>
    </source>
</evidence>
<comment type="catalytic activity">
    <reaction evidence="13">
        <text>D-tagatofuranose 6-phosphate + ATP = D-tagatofuranose 1,6-bisphosphate + ADP + H(+)</text>
        <dbReference type="Rhea" id="RHEA:12420"/>
        <dbReference type="ChEBI" id="CHEBI:15378"/>
        <dbReference type="ChEBI" id="CHEBI:30616"/>
        <dbReference type="ChEBI" id="CHEBI:58694"/>
        <dbReference type="ChEBI" id="CHEBI:58695"/>
        <dbReference type="ChEBI" id="CHEBI:456216"/>
        <dbReference type="EC" id="2.7.1.144"/>
    </reaction>
</comment>
<keyword evidence="11 12" id="KW-0119">Carbohydrate metabolism</keyword>
<dbReference type="GO" id="GO:0005524">
    <property type="term" value="F:ATP binding"/>
    <property type="evidence" value="ECO:0007669"/>
    <property type="project" value="UniProtKB-UniRule"/>
</dbReference>
<dbReference type="EC" id="2.7.1.15" evidence="2 12"/>
<dbReference type="UniPathway" id="UPA00704">
    <property type="reaction ID" value="UER00715"/>
</dbReference>
<comment type="function">
    <text evidence="12">Catalyzes the phosphorylation of ribose at O-5 in a reaction requiring ATP and magnesium. The resulting D-ribose-5-phosphate can then be used either for sythesis of nucleotides, histidine, and tryptophan, or as a component of the pentose phosphate pathway.</text>
</comment>
<feature type="binding site" evidence="12">
    <location>
        <position position="286"/>
    </location>
    <ligand>
        <name>K(+)</name>
        <dbReference type="ChEBI" id="CHEBI:29103"/>
    </ligand>
</feature>
<feature type="binding site" evidence="12">
    <location>
        <position position="277"/>
    </location>
    <ligand>
        <name>ATP</name>
        <dbReference type="ChEBI" id="CHEBI:30616"/>
    </ligand>
</feature>
<comment type="similarity">
    <text evidence="12">Belongs to the carbohydrate kinase PfkB family. Ribokinase subfamily.</text>
</comment>
<dbReference type="Pfam" id="PF00294">
    <property type="entry name" value="PfkB"/>
    <property type="match status" value="1"/>
</dbReference>
<feature type="binding site" evidence="12">
    <location>
        <begin position="13"/>
        <end position="15"/>
    </location>
    <ligand>
        <name>substrate</name>
    </ligand>
</feature>
<dbReference type="GO" id="GO:0004747">
    <property type="term" value="F:ribokinase activity"/>
    <property type="evidence" value="ECO:0007669"/>
    <property type="project" value="UniProtKB-UniRule"/>
</dbReference>
<dbReference type="InterPro" id="IPR002139">
    <property type="entry name" value="Ribo/fructo_kinase"/>
</dbReference>
<comment type="similarity">
    <text evidence="1">Belongs to the carbohydrate kinase pfkB family.</text>
</comment>
<dbReference type="PROSITE" id="PS00583">
    <property type="entry name" value="PFKB_KINASES_1"/>
    <property type="match status" value="1"/>
</dbReference>
<comment type="caution">
    <text evidence="12">Lacks conserved residue(s) required for the propagation of feature annotation.</text>
</comment>
<reference evidence="15 16" key="1">
    <citation type="submission" date="2015-05" db="EMBL/GenBank/DDBJ databases">
        <title>Comparison of genome.</title>
        <authorList>
            <person name="Zheng Z."/>
            <person name="Sun M."/>
        </authorList>
    </citation>
    <scope>NUCLEOTIDE SEQUENCE [LARGE SCALE GENOMIC DNA]</scope>
    <source>
        <strain evidence="15 16">G25-74</strain>
    </source>
</reference>
<organism evidence="15 16">
    <name type="scientific">Lederbergia galactosidilytica</name>
    <dbReference type="NCBI Taxonomy" id="217031"/>
    <lineage>
        <taxon>Bacteria</taxon>
        <taxon>Bacillati</taxon>
        <taxon>Bacillota</taxon>
        <taxon>Bacilli</taxon>
        <taxon>Bacillales</taxon>
        <taxon>Bacillaceae</taxon>
        <taxon>Lederbergia</taxon>
    </lineage>
</organism>
<dbReference type="InterPro" id="IPR011611">
    <property type="entry name" value="PfkB_dom"/>
</dbReference>
<keyword evidence="16" id="KW-1185">Reference proteome</keyword>
<feature type="binding site" evidence="12">
    <location>
        <begin position="220"/>
        <end position="225"/>
    </location>
    <ligand>
        <name>ATP</name>
        <dbReference type="ChEBI" id="CHEBI:30616"/>
    </ligand>
</feature>
<dbReference type="UniPathway" id="UPA00916">
    <property type="reaction ID" value="UER00889"/>
</dbReference>
<dbReference type="InterPro" id="IPR029056">
    <property type="entry name" value="Ribokinase-like"/>
</dbReference>
<evidence type="ECO:0000256" key="5">
    <source>
        <dbReference type="ARBA" id="ARBA00022723"/>
    </source>
</evidence>
<dbReference type="GO" id="GO:0005988">
    <property type="term" value="P:lactose metabolic process"/>
    <property type="evidence" value="ECO:0007669"/>
    <property type="project" value="UniProtKB-KW"/>
</dbReference>
<name>A0A177ZTL8_9BACI</name>
<keyword evidence="8 12" id="KW-0067">ATP-binding</keyword>
<dbReference type="PANTHER" id="PTHR10584">
    <property type="entry name" value="SUGAR KINASE"/>
    <property type="match status" value="1"/>
</dbReference>
<evidence type="ECO:0000256" key="1">
    <source>
        <dbReference type="ARBA" id="ARBA00005380"/>
    </source>
</evidence>
<dbReference type="Gene3D" id="3.40.1190.20">
    <property type="match status" value="1"/>
</dbReference>
<keyword evidence="4 12" id="KW-0808">Transferase</keyword>
<comment type="catalytic activity">
    <reaction evidence="12">
        <text>D-ribose + ATP = D-ribose 5-phosphate + ADP + H(+)</text>
        <dbReference type="Rhea" id="RHEA:13697"/>
        <dbReference type="ChEBI" id="CHEBI:15378"/>
        <dbReference type="ChEBI" id="CHEBI:30616"/>
        <dbReference type="ChEBI" id="CHEBI:47013"/>
        <dbReference type="ChEBI" id="CHEBI:78346"/>
        <dbReference type="ChEBI" id="CHEBI:456216"/>
        <dbReference type="EC" id="2.7.1.15"/>
    </reaction>
</comment>
<keyword evidence="10 12" id="KW-0630">Potassium</keyword>
<evidence type="ECO:0000313" key="16">
    <source>
        <dbReference type="Proteomes" id="UP000077881"/>
    </source>
</evidence>
<dbReference type="GO" id="GO:0019303">
    <property type="term" value="P:D-ribose catabolic process"/>
    <property type="evidence" value="ECO:0007669"/>
    <property type="project" value="UniProtKB-UniRule"/>
</dbReference>
<evidence type="ECO:0000256" key="2">
    <source>
        <dbReference type="ARBA" id="ARBA00012035"/>
    </source>
</evidence>
<dbReference type="GO" id="GO:0005829">
    <property type="term" value="C:cytosol"/>
    <property type="evidence" value="ECO:0007669"/>
    <property type="project" value="TreeGrafter"/>
</dbReference>
<accession>A0A177ZTL8</accession>
<evidence type="ECO:0000313" key="15">
    <source>
        <dbReference type="EMBL" id="OAK71252.1"/>
    </source>
</evidence>
<dbReference type="NCBIfam" id="TIGR02152">
    <property type="entry name" value="D_ribokin_bact"/>
    <property type="match status" value="1"/>
</dbReference>
<feature type="binding site" evidence="12">
    <location>
        <position position="185"/>
    </location>
    <ligand>
        <name>ATP</name>
        <dbReference type="ChEBI" id="CHEBI:30616"/>
    </ligand>
</feature>
<dbReference type="GO" id="GO:0009024">
    <property type="term" value="F:tagatose-6-phosphate kinase activity"/>
    <property type="evidence" value="ECO:0007669"/>
    <property type="project" value="UniProtKB-EC"/>
</dbReference>
<feature type="binding site" evidence="12">
    <location>
        <begin position="41"/>
        <end position="45"/>
    </location>
    <ligand>
        <name>substrate</name>
    </ligand>
</feature>
<evidence type="ECO:0000256" key="12">
    <source>
        <dbReference type="HAMAP-Rule" id="MF_01987"/>
    </source>
</evidence>
<comment type="similarity">
    <text evidence="13">Belongs to the carbohydrate kinase PfkB family. LacC subfamily.</text>
</comment>
<evidence type="ECO:0000256" key="3">
    <source>
        <dbReference type="ARBA" id="ARBA00016943"/>
    </source>
</evidence>
<gene>
    <name evidence="12" type="primary">rbsK</name>
    <name evidence="15" type="ORF">ABB05_10930</name>
</gene>
<keyword evidence="13" id="KW-0423">Lactose metabolism</keyword>
<comment type="pathway">
    <text evidence="13">Carbohydrate metabolism; D-tagatose 6-phosphate degradation; D-glyceraldehyde 3-phosphate and glycerone phosphate from D-tagatose 6-phosphate: step 1/2.</text>
</comment>
<dbReference type="CDD" id="cd01174">
    <property type="entry name" value="ribokinase"/>
    <property type="match status" value="1"/>
</dbReference>
<comment type="cofactor">
    <cofactor evidence="12">
        <name>Mg(2+)</name>
        <dbReference type="ChEBI" id="CHEBI:18420"/>
    </cofactor>
    <text evidence="12">Requires a divalent cation, most likely magnesium in vivo, as an electrophilic catalyst to aid phosphoryl group transfer. It is the chelate of the metal and the nucleotide that is the actual substrate.</text>
</comment>
<feature type="binding site" evidence="12">
    <location>
        <position position="247"/>
    </location>
    <ligand>
        <name>K(+)</name>
        <dbReference type="ChEBI" id="CHEBI:29103"/>
    </ligand>
</feature>
<dbReference type="SUPFAM" id="SSF53613">
    <property type="entry name" value="Ribokinase-like"/>
    <property type="match status" value="1"/>
</dbReference>
<feature type="domain" description="Carbohydrate kinase PfkB" evidence="14">
    <location>
        <begin position="4"/>
        <end position="295"/>
    </location>
</feature>